<keyword evidence="1" id="KW-0732">Signal</keyword>
<dbReference type="RefSeq" id="WP_051502066.1">
    <property type="nucleotide sequence ID" value="NZ_KK036504.1"/>
</dbReference>
<dbReference type="EMBL" id="AWWK01000053">
    <property type="protein sequence ID" value="ETY73669.1"/>
    <property type="molecule type" value="Genomic_DNA"/>
</dbReference>
<proteinExistence type="predicted"/>
<dbReference type="Pfam" id="PF13731">
    <property type="entry name" value="WxL"/>
    <property type="match status" value="1"/>
</dbReference>
<dbReference type="HOGENOM" id="CLU_1394800_0_0_9"/>
<evidence type="ECO:0000313" key="4">
    <source>
        <dbReference type="Proteomes" id="UP000019247"/>
    </source>
</evidence>
<dbReference type="AlphaFoldDB" id="W6T6I1"/>
<name>W6T6I1_9LACO</name>
<dbReference type="Proteomes" id="UP000019247">
    <property type="component" value="Unassembled WGS sequence"/>
</dbReference>
<dbReference type="STRING" id="1400520.LFAB_11110"/>
<gene>
    <name evidence="3" type="ORF">LFAB_11110</name>
</gene>
<feature type="signal peptide" evidence="1">
    <location>
        <begin position="1"/>
        <end position="28"/>
    </location>
</feature>
<feature type="domain" description="WxL" evidence="2">
    <location>
        <begin position="41"/>
        <end position="191"/>
    </location>
</feature>
<evidence type="ECO:0000313" key="3">
    <source>
        <dbReference type="EMBL" id="ETY73669.1"/>
    </source>
</evidence>
<evidence type="ECO:0000259" key="2">
    <source>
        <dbReference type="Pfam" id="PF13731"/>
    </source>
</evidence>
<organism evidence="3 4">
    <name type="scientific">Lactiplantibacillus fabifermentans T30PCM01</name>
    <dbReference type="NCBI Taxonomy" id="1400520"/>
    <lineage>
        <taxon>Bacteria</taxon>
        <taxon>Bacillati</taxon>
        <taxon>Bacillota</taxon>
        <taxon>Bacilli</taxon>
        <taxon>Lactobacillales</taxon>
        <taxon>Lactobacillaceae</taxon>
        <taxon>Lactiplantibacillus</taxon>
    </lineage>
</organism>
<feature type="chain" id="PRO_5004880964" description="WxL domain-containing protein" evidence="1">
    <location>
        <begin position="29"/>
        <end position="195"/>
    </location>
</feature>
<protein>
    <recommendedName>
        <fullName evidence="2">WxL domain-containing protein</fullName>
    </recommendedName>
</protein>
<sequence length="195" mass="19121">MKKCKTMILVLATVALATLVGGTLAAQAADTGTDGTSVGEFTVASGKLSLDAVPTLAFKGTDVASLASGTKLAYNSDAVTGSGKTSTGNTLTVSDFRGADNAAWNLTAQLSNFTNGSSTVAGTIDYAGANAVKGTISADGGNVWNNTDAKTGGTSSVSAATDSTTALTLPATATAVSGTYDADITWTLSATASAE</sequence>
<reference evidence="3 4" key="1">
    <citation type="journal article" date="2014" name="Genome Announc.">
        <title>Genome Sequence of Lactobacillus fabifermentans Strain T30PCM01, Isolated from Fermenting Grape Marc.</title>
        <authorList>
            <person name="Treu L."/>
            <person name="Vendramin V."/>
            <person name="Bovo B."/>
            <person name="Giacomini A."/>
            <person name="Corich V."/>
            <person name="Campanaro S."/>
        </authorList>
    </citation>
    <scope>NUCLEOTIDE SEQUENCE [LARGE SCALE GENOMIC DNA]</scope>
    <source>
        <strain evidence="3 4">T30PCM01</strain>
    </source>
</reference>
<comment type="caution">
    <text evidence="3">The sequence shown here is derived from an EMBL/GenBank/DDBJ whole genome shotgun (WGS) entry which is preliminary data.</text>
</comment>
<accession>W6T6I1</accession>
<dbReference type="InterPro" id="IPR027994">
    <property type="entry name" value="WxL_dom"/>
</dbReference>
<dbReference type="PATRIC" id="fig|1400520.3.peg.2166"/>
<evidence type="ECO:0000256" key="1">
    <source>
        <dbReference type="SAM" id="SignalP"/>
    </source>
</evidence>